<dbReference type="InterPro" id="IPR011009">
    <property type="entry name" value="Kinase-like_dom_sf"/>
</dbReference>
<dbReference type="AlphaFoldDB" id="A0A366X8H1"/>
<proteinExistence type="predicted"/>
<accession>A0A366X8H1</accession>
<dbReference type="Proteomes" id="UP000252706">
    <property type="component" value="Unassembled WGS sequence"/>
</dbReference>
<name>A0A366X8H1_9RHOB</name>
<dbReference type="OrthoDB" id="7334546at2"/>
<feature type="domain" description="Aminoglycoside phosphotransferase" evidence="1">
    <location>
        <begin position="8"/>
        <end position="229"/>
    </location>
</feature>
<dbReference type="SUPFAM" id="SSF56112">
    <property type="entry name" value="Protein kinase-like (PK-like)"/>
    <property type="match status" value="1"/>
</dbReference>
<dbReference type="Gene3D" id="3.90.1200.10">
    <property type="match status" value="1"/>
</dbReference>
<evidence type="ECO:0000313" key="3">
    <source>
        <dbReference type="Proteomes" id="UP000252706"/>
    </source>
</evidence>
<protein>
    <submittedName>
        <fullName evidence="2">Aminoglycoside phosphotransferase family protein</fullName>
    </submittedName>
</protein>
<sequence length="268" mass="29892">MTGPATFAPLYGGRTNQVWRILGQKEDLVLKLYRTTQSNPLFRNDPAREIQCLQALADTGFVPNLRDSGQFEQAHWVLYDHAPGATWRENPSLAANVLRHLHTTAVTLNAPKGCNGSVEIADHAETILGLCTSEDRARLIALRPSNAVPPSPEVRLIHGDPVAGNILCQGDAAILIDWQCPLLGDPCEDLALFLSPAMQFLYRGQTLTGDEIERFITAYGCPDTSDRLRQLMPWYHWRMSAYCLWRAENGTDDYARAMELELESLVTT</sequence>
<comment type="caution">
    <text evidence="2">The sequence shown here is derived from an EMBL/GenBank/DDBJ whole genome shotgun (WGS) entry which is preliminary data.</text>
</comment>
<evidence type="ECO:0000259" key="1">
    <source>
        <dbReference type="Pfam" id="PF01636"/>
    </source>
</evidence>
<dbReference type="Pfam" id="PF01636">
    <property type="entry name" value="APH"/>
    <property type="match status" value="1"/>
</dbReference>
<dbReference type="InterPro" id="IPR002575">
    <property type="entry name" value="Aminoglycoside_PTrfase"/>
</dbReference>
<reference evidence="2 3" key="1">
    <citation type="submission" date="2018-07" db="EMBL/GenBank/DDBJ databases">
        <title>Modular assembly of carbohydrate-degrading microbial communities in the ocean.</title>
        <authorList>
            <person name="Enke T.N."/>
            <person name="Datta M.S."/>
            <person name="Schwartzman J.A."/>
            <person name="Cermak N."/>
            <person name="Schmitz D.A."/>
            <person name="Barrere J."/>
            <person name="Cordero O.X."/>
        </authorList>
    </citation>
    <scope>NUCLEOTIDE SEQUENCE [LARGE SCALE GENOMIC DNA]</scope>
    <source>
        <strain evidence="2 3">C3M10</strain>
    </source>
</reference>
<organism evidence="2 3">
    <name type="scientific">Phaeobacter gallaeciensis</name>
    <dbReference type="NCBI Taxonomy" id="60890"/>
    <lineage>
        <taxon>Bacteria</taxon>
        <taxon>Pseudomonadati</taxon>
        <taxon>Pseudomonadota</taxon>
        <taxon>Alphaproteobacteria</taxon>
        <taxon>Rhodobacterales</taxon>
        <taxon>Roseobacteraceae</taxon>
        <taxon>Phaeobacter</taxon>
    </lineage>
</organism>
<keyword evidence="2" id="KW-0808">Transferase</keyword>
<gene>
    <name evidence="2" type="ORF">DS909_05245</name>
</gene>
<dbReference type="GO" id="GO:0016740">
    <property type="term" value="F:transferase activity"/>
    <property type="evidence" value="ECO:0007669"/>
    <property type="project" value="UniProtKB-KW"/>
</dbReference>
<dbReference type="EMBL" id="QOCE01000012">
    <property type="protein sequence ID" value="RBW60111.1"/>
    <property type="molecule type" value="Genomic_DNA"/>
</dbReference>
<evidence type="ECO:0000313" key="2">
    <source>
        <dbReference type="EMBL" id="RBW60111.1"/>
    </source>
</evidence>